<dbReference type="PROSITE" id="PS51192">
    <property type="entry name" value="HELICASE_ATP_BIND_1"/>
    <property type="match status" value="1"/>
</dbReference>
<dbReference type="PROSITE" id="PS51194">
    <property type="entry name" value="HELICASE_CTER"/>
    <property type="match status" value="1"/>
</dbReference>
<comment type="similarity">
    <text evidence="2 14 15">Belongs to the SecA family.</text>
</comment>
<dbReference type="NCBIfam" id="NF006630">
    <property type="entry name" value="PRK09200.1"/>
    <property type="match status" value="1"/>
</dbReference>
<keyword evidence="6" id="KW-0479">Metal-binding</keyword>
<keyword evidence="13 14" id="KW-0472">Membrane</keyword>
<keyword evidence="7 14" id="KW-0547">Nucleotide-binding</keyword>
<feature type="domain" description="Helicase ATP-binding" evidence="17">
    <location>
        <begin position="90"/>
        <end position="230"/>
    </location>
</feature>
<dbReference type="HAMAP" id="MF_01382">
    <property type="entry name" value="SecA"/>
    <property type="match status" value="1"/>
</dbReference>
<feature type="region of interest" description="Disordered" evidence="16">
    <location>
        <begin position="779"/>
        <end position="855"/>
    </location>
</feature>
<dbReference type="PROSITE" id="PS01312">
    <property type="entry name" value="SECA"/>
    <property type="match status" value="1"/>
</dbReference>
<dbReference type="CDD" id="cd18803">
    <property type="entry name" value="SF2_C_secA"/>
    <property type="match status" value="1"/>
</dbReference>
<sequence>MFGFLFKKIFGSKNERYLRRLRPQVQRINALEPEMQQLDDADFAARIARYKEEVQEGGKSLDSLLPEVFALVREASRRVLGMRHYDVQLVGGMVLHKGKIAEMKTGEGKTLVATLAVVLNALSGKGVHVVTVNDYLASRDAAWMGKLYSFLGLSTGVIVHGLDDDERKTAYNADITYGTNNEFGFDYLRDNMKFYAEQLVQRGHNFAIVDEVDSILIDEARTPLIISGASEESVGMYRTVDDIVRQLTPEHFTIDEKARTAMLTDAGVLRCEELLKLDNLFDPANITAQHHVLQSLKAHQVFKRDVDYIVQDDQVVIVDEFTGRLMAGRRYSDGLHQALEAKEHVTVAAENQTLASITFQNYFRLYDKLSGMTGTADTEAVEFQQIYNLEVISIPPNKPMVRRDHPDLIFRSRKEKFDAIVEAIAELHQKEQPVLVGTISIETSEMLSQRLTKLGIPHNVLNAKQHEKEAEIVAQAGQKGKVTIATNMAGRGTDIVLGDGVVDLGGLHILGTERHESRRIDNQLRGRSGRQGDPGSSRFYLSLEDDLMRLFGSDRIKGLMEKLGLRDGEAIENAMVTRAVEGAQKRVEAHHFEIRKTLLDYDNVMNQQREVIYTLRRELMVEDDLNPVLNEFLSDVLDDAYGPLDNAAPDDLADTRKAIMARLREVFNLDRVLPENAPLPEREECEKLIRGILDELRTDAAESYKDIQRYFLLEELDRCWKEHLRNMDALRDGIGLRGYGQRDPKLEYKREGFEMFQEMLFQIRESVFRALTRVRVQRVSPEEEQARAEAEREALAREFRHREESAGELSYSGGGESEAQSAKNKPAKAGPRVGRNDPCPCGSGKKYKKCCGQDK</sequence>
<evidence type="ECO:0000256" key="8">
    <source>
        <dbReference type="ARBA" id="ARBA00022833"/>
    </source>
</evidence>
<dbReference type="SUPFAM" id="SSF52540">
    <property type="entry name" value="P-loop containing nucleoside triphosphate hydrolases"/>
    <property type="match status" value="2"/>
</dbReference>
<dbReference type="Pfam" id="PF01043">
    <property type="entry name" value="SecA_PP_bind"/>
    <property type="match status" value="1"/>
</dbReference>
<evidence type="ECO:0000313" key="21">
    <source>
        <dbReference type="Proteomes" id="UP000069241"/>
    </source>
</evidence>
<comment type="subcellular location">
    <subcellularLocation>
        <location evidence="14">Cell membrane</location>
        <topology evidence="14">Peripheral membrane protein</topology>
        <orientation evidence="14">Cytoplasmic side</orientation>
    </subcellularLocation>
    <subcellularLocation>
        <location evidence="14">Cytoplasm</location>
    </subcellularLocation>
    <text evidence="14">Distribution is 50-50.</text>
</comment>
<dbReference type="PRINTS" id="PR00906">
    <property type="entry name" value="SECA"/>
</dbReference>
<dbReference type="Gene3D" id="3.90.1440.10">
    <property type="entry name" value="SecA, preprotein cross-linking domain"/>
    <property type="match status" value="1"/>
</dbReference>
<proteinExistence type="inferred from homology"/>
<feature type="binding site" evidence="14">
    <location>
        <position position="88"/>
    </location>
    <ligand>
        <name>ATP</name>
        <dbReference type="ChEBI" id="CHEBI:30616"/>
    </ligand>
</feature>
<dbReference type="InterPro" id="IPR014018">
    <property type="entry name" value="SecA_motor_DEAD"/>
</dbReference>
<dbReference type="InterPro" id="IPR011115">
    <property type="entry name" value="SecA_DEAD"/>
</dbReference>
<dbReference type="InterPro" id="IPR044722">
    <property type="entry name" value="SecA_SF2_C"/>
</dbReference>
<evidence type="ECO:0000259" key="18">
    <source>
        <dbReference type="PROSITE" id="PS51194"/>
    </source>
</evidence>
<dbReference type="AlphaFoldDB" id="A0A0X8JKK3"/>
<dbReference type="SMART" id="SM00958">
    <property type="entry name" value="SecA_PP_bind"/>
    <property type="match status" value="1"/>
</dbReference>
<evidence type="ECO:0000256" key="11">
    <source>
        <dbReference type="ARBA" id="ARBA00022967"/>
    </source>
</evidence>
<dbReference type="KEGG" id="dfi:AXF13_10325"/>
<dbReference type="InterPro" id="IPR011130">
    <property type="entry name" value="SecA_preprotein_X-link_dom"/>
</dbReference>
<keyword evidence="10 14" id="KW-0653">Protein transport</keyword>
<organism evidence="20 21">
    <name type="scientific">Desulfovibrio fairfieldensis</name>
    <dbReference type="NCBI Taxonomy" id="44742"/>
    <lineage>
        <taxon>Bacteria</taxon>
        <taxon>Pseudomonadati</taxon>
        <taxon>Thermodesulfobacteriota</taxon>
        <taxon>Desulfovibrionia</taxon>
        <taxon>Desulfovibrionales</taxon>
        <taxon>Desulfovibrionaceae</taxon>
        <taxon>Desulfovibrio</taxon>
    </lineage>
</organism>
<evidence type="ECO:0000256" key="1">
    <source>
        <dbReference type="ARBA" id="ARBA00001947"/>
    </source>
</evidence>
<evidence type="ECO:0000256" key="16">
    <source>
        <dbReference type="SAM" id="MobiDB-lite"/>
    </source>
</evidence>
<dbReference type="Gene3D" id="3.40.50.300">
    <property type="entry name" value="P-loop containing nucleotide triphosphate hydrolases"/>
    <property type="match status" value="3"/>
</dbReference>
<accession>A0A0X8JKK3</accession>
<evidence type="ECO:0000256" key="15">
    <source>
        <dbReference type="RuleBase" id="RU003874"/>
    </source>
</evidence>
<dbReference type="Pfam" id="PF07516">
    <property type="entry name" value="SecA_SW"/>
    <property type="match status" value="1"/>
</dbReference>
<dbReference type="PANTHER" id="PTHR30612:SF0">
    <property type="entry name" value="CHLOROPLAST PROTEIN-TRANSPORTING ATPASE"/>
    <property type="match status" value="1"/>
</dbReference>
<dbReference type="FunFam" id="3.40.50.300:FF:000429">
    <property type="entry name" value="Preprotein translocase subunit SecA"/>
    <property type="match status" value="1"/>
</dbReference>
<dbReference type="GO" id="GO:0005524">
    <property type="term" value="F:ATP binding"/>
    <property type="evidence" value="ECO:0007669"/>
    <property type="project" value="UniProtKB-UniRule"/>
</dbReference>
<keyword evidence="9 14" id="KW-0067">ATP-binding</keyword>
<feature type="compositionally biased region" description="Basic and acidic residues" evidence="16">
    <location>
        <begin position="780"/>
        <end position="805"/>
    </location>
</feature>
<dbReference type="SUPFAM" id="SSF81767">
    <property type="entry name" value="Pre-protein crosslinking domain of SecA"/>
    <property type="match status" value="1"/>
</dbReference>
<evidence type="ECO:0000256" key="9">
    <source>
        <dbReference type="ARBA" id="ARBA00022840"/>
    </source>
</evidence>
<feature type="binding site" evidence="14">
    <location>
        <position position="494"/>
    </location>
    <ligand>
        <name>ATP</name>
        <dbReference type="ChEBI" id="CHEBI:30616"/>
    </ligand>
</feature>
<dbReference type="PROSITE" id="PS51196">
    <property type="entry name" value="SECA_MOTOR_DEAD"/>
    <property type="match status" value="1"/>
</dbReference>
<dbReference type="InterPro" id="IPR000185">
    <property type="entry name" value="SecA"/>
</dbReference>
<dbReference type="RefSeq" id="WP_062253071.1">
    <property type="nucleotide sequence ID" value="NZ_CP014229.1"/>
</dbReference>
<feature type="domain" description="SecA family profile" evidence="19">
    <location>
        <begin position="3"/>
        <end position="572"/>
    </location>
</feature>
<keyword evidence="12 14" id="KW-0811">Translocation</keyword>
<dbReference type="Pfam" id="PF07517">
    <property type="entry name" value="SecA_DEAD"/>
    <property type="match status" value="1"/>
</dbReference>
<dbReference type="GO" id="GO:0005886">
    <property type="term" value="C:plasma membrane"/>
    <property type="evidence" value="ECO:0007669"/>
    <property type="project" value="UniProtKB-SubCell"/>
</dbReference>
<dbReference type="Pfam" id="PF02810">
    <property type="entry name" value="SEC-C"/>
    <property type="match status" value="1"/>
</dbReference>
<evidence type="ECO:0000256" key="14">
    <source>
        <dbReference type="HAMAP-Rule" id="MF_01382"/>
    </source>
</evidence>
<evidence type="ECO:0000256" key="7">
    <source>
        <dbReference type="ARBA" id="ARBA00022741"/>
    </source>
</evidence>
<dbReference type="SMART" id="SM00490">
    <property type="entry name" value="HELICc"/>
    <property type="match status" value="1"/>
</dbReference>
<dbReference type="FunFam" id="3.90.1440.10:FF:000001">
    <property type="entry name" value="Preprotein translocase subunit SecA"/>
    <property type="match status" value="1"/>
</dbReference>
<comment type="function">
    <text evidence="14">Part of the Sec protein translocase complex. Interacts with the SecYEG preprotein conducting channel. Has a central role in coupling the hydrolysis of ATP to the transfer of proteins into and across the cell membrane, serving as an ATP-driven molecular motor driving the stepwise translocation of polypeptide chains across the membrane.</text>
</comment>
<dbReference type="InterPro" id="IPR014001">
    <property type="entry name" value="Helicase_ATP-bd"/>
</dbReference>
<dbReference type="GO" id="GO:0006605">
    <property type="term" value="P:protein targeting"/>
    <property type="evidence" value="ECO:0007669"/>
    <property type="project" value="UniProtKB-UniRule"/>
</dbReference>
<dbReference type="InterPro" id="IPR036266">
    <property type="entry name" value="SecA_Wing/Scaffold_sf"/>
</dbReference>
<keyword evidence="11 14" id="KW-1278">Translocase</keyword>
<dbReference type="GO" id="GO:0043952">
    <property type="term" value="P:protein transport by the Sec complex"/>
    <property type="evidence" value="ECO:0007669"/>
    <property type="project" value="TreeGrafter"/>
</dbReference>
<dbReference type="NCBIfam" id="NF009538">
    <property type="entry name" value="PRK12904.1"/>
    <property type="match status" value="1"/>
</dbReference>
<evidence type="ECO:0000256" key="3">
    <source>
        <dbReference type="ARBA" id="ARBA00022448"/>
    </source>
</evidence>
<feature type="domain" description="Helicase C-terminal" evidence="18">
    <location>
        <begin position="416"/>
        <end position="588"/>
    </location>
</feature>
<evidence type="ECO:0000256" key="10">
    <source>
        <dbReference type="ARBA" id="ARBA00022927"/>
    </source>
</evidence>
<dbReference type="GO" id="GO:0046872">
    <property type="term" value="F:metal ion binding"/>
    <property type="evidence" value="ECO:0007669"/>
    <property type="project" value="UniProtKB-KW"/>
</dbReference>
<keyword evidence="4 14" id="KW-1003">Cell membrane</keyword>
<dbReference type="InterPro" id="IPR001650">
    <property type="entry name" value="Helicase_C-like"/>
</dbReference>
<gene>
    <name evidence="14 20" type="primary">secA</name>
    <name evidence="20" type="ORF">AXF13_10325</name>
</gene>
<evidence type="ECO:0000256" key="5">
    <source>
        <dbReference type="ARBA" id="ARBA00022490"/>
    </source>
</evidence>
<reference evidence="21" key="1">
    <citation type="submission" date="2016-02" db="EMBL/GenBank/DDBJ databases">
        <authorList>
            <person name="Holder M.E."/>
            <person name="Ajami N.J."/>
            <person name="Petrosino J.F."/>
        </authorList>
    </citation>
    <scope>NUCLEOTIDE SEQUENCE [LARGE SCALE GENOMIC DNA]</scope>
    <source>
        <strain evidence="21">CCUG 45958</strain>
    </source>
</reference>
<dbReference type="InterPro" id="IPR011116">
    <property type="entry name" value="SecA_Wing/Scaffold"/>
</dbReference>
<evidence type="ECO:0000259" key="19">
    <source>
        <dbReference type="PROSITE" id="PS51196"/>
    </source>
</evidence>
<evidence type="ECO:0000259" key="17">
    <source>
        <dbReference type="PROSITE" id="PS51192"/>
    </source>
</evidence>
<dbReference type="NCBIfam" id="TIGR00963">
    <property type="entry name" value="secA"/>
    <property type="match status" value="1"/>
</dbReference>
<dbReference type="GO" id="GO:0031522">
    <property type="term" value="C:cell envelope Sec protein transport complex"/>
    <property type="evidence" value="ECO:0007669"/>
    <property type="project" value="TreeGrafter"/>
</dbReference>
<evidence type="ECO:0000256" key="2">
    <source>
        <dbReference type="ARBA" id="ARBA00007650"/>
    </source>
</evidence>
<evidence type="ECO:0000256" key="6">
    <source>
        <dbReference type="ARBA" id="ARBA00022723"/>
    </source>
</evidence>
<dbReference type="GO" id="GO:0017038">
    <property type="term" value="P:protein import"/>
    <property type="evidence" value="ECO:0007669"/>
    <property type="project" value="InterPro"/>
</dbReference>
<comment type="subunit">
    <text evidence="14">Monomer and homodimer. Part of the essential Sec protein translocation apparatus which comprises SecA, SecYEG and auxiliary proteins SecDF. Other proteins may also be involved.</text>
</comment>
<keyword evidence="3 14" id="KW-0813">Transport</keyword>
<dbReference type="InterPro" id="IPR036670">
    <property type="entry name" value="SecA_X-link_sf"/>
</dbReference>
<dbReference type="SMART" id="SM00957">
    <property type="entry name" value="SecA_DEAD"/>
    <property type="match status" value="1"/>
</dbReference>
<dbReference type="SUPFAM" id="SSF81886">
    <property type="entry name" value="Helical scaffold and wing domains of SecA"/>
    <property type="match status" value="1"/>
</dbReference>
<evidence type="ECO:0000256" key="12">
    <source>
        <dbReference type="ARBA" id="ARBA00023010"/>
    </source>
</evidence>
<dbReference type="EMBL" id="CP014229">
    <property type="protein sequence ID" value="AMD90480.1"/>
    <property type="molecule type" value="Genomic_DNA"/>
</dbReference>
<dbReference type="STRING" id="44742.AXF13_10325"/>
<dbReference type="InterPro" id="IPR027417">
    <property type="entry name" value="P-loop_NTPase"/>
</dbReference>
<dbReference type="CDD" id="cd17928">
    <property type="entry name" value="DEXDc_SecA"/>
    <property type="match status" value="1"/>
</dbReference>
<dbReference type="PANTHER" id="PTHR30612">
    <property type="entry name" value="SECA INNER MEMBRANE COMPONENT OF SEC PROTEIN SECRETION SYSTEM"/>
    <property type="match status" value="1"/>
</dbReference>
<keyword evidence="21" id="KW-1185">Reference proteome</keyword>
<evidence type="ECO:0000256" key="13">
    <source>
        <dbReference type="ARBA" id="ARBA00023136"/>
    </source>
</evidence>
<dbReference type="FunFam" id="3.40.50.300:FF:000334">
    <property type="entry name" value="Protein translocase subunit SecA"/>
    <property type="match status" value="1"/>
</dbReference>
<dbReference type="GO" id="GO:0005829">
    <property type="term" value="C:cytosol"/>
    <property type="evidence" value="ECO:0007669"/>
    <property type="project" value="TreeGrafter"/>
</dbReference>
<dbReference type="InterPro" id="IPR020937">
    <property type="entry name" value="SecA_CS"/>
</dbReference>
<comment type="cofactor">
    <cofactor evidence="1">
        <name>Zn(2+)</name>
        <dbReference type="ChEBI" id="CHEBI:29105"/>
    </cofactor>
</comment>
<feature type="binding site" evidence="14">
    <location>
        <begin position="106"/>
        <end position="110"/>
    </location>
    <ligand>
        <name>ATP</name>
        <dbReference type="ChEBI" id="CHEBI:30616"/>
    </ligand>
</feature>
<name>A0A0X8JKK3_9BACT</name>
<dbReference type="EC" id="7.4.2.8" evidence="14"/>
<dbReference type="InterPro" id="IPR004027">
    <property type="entry name" value="SEC_C_motif"/>
</dbReference>
<dbReference type="GO" id="GO:0065002">
    <property type="term" value="P:intracellular protein transmembrane transport"/>
    <property type="evidence" value="ECO:0007669"/>
    <property type="project" value="UniProtKB-UniRule"/>
</dbReference>
<keyword evidence="8" id="KW-0862">Zinc</keyword>
<dbReference type="Pfam" id="PF21090">
    <property type="entry name" value="P-loop_SecA"/>
    <property type="match status" value="2"/>
</dbReference>
<dbReference type="Proteomes" id="UP000069241">
    <property type="component" value="Chromosome"/>
</dbReference>
<keyword evidence="5 14" id="KW-0963">Cytoplasm</keyword>
<evidence type="ECO:0000313" key="20">
    <source>
        <dbReference type="EMBL" id="AMD90480.1"/>
    </source>
</evidence>
<protein>
    <recommendedName>
        <fullName evidence="14 15">Protein translocase subunit SecA</fullName>
        <ecNumber evidence="14">7.4.2.8</ecNumber>
    </recommendedName>
</protein>
<dbReference type="GO" id="GO:0008564">
    <property type="term" value="F:protein-exporting ATPase activity"/>
    <property type="evidence" value="ECO:0007669"/>
    <property type="project" value="UniProtKB-EC"/>
</dbReference>
<evidence type="ECO:0000256" key="4">
    <source>
        <dbReference type="ARBA" id="ARBA00022475"/>
    </source>
</evidence>
<dbReference type="Gene3D" id="1.10.3060.10">
    <property type="entry name" value="Helical scaffold and wing domains of SecA"/>
    <property type="match status" value="1"/>
</dbReference>
<comment type="catalytic activity">
    <reaction evidence="14">
        <text>ATP + H2O + cellular proteinSide 1 = ADP + phosphate + cellular proteinSide 2.</text>
        <dbReference type="EC" id="7.4.2.8"/>
    </reaction>
</comment>